<dbReference type="InterPro" id="IPR037523">
    <property type="entry name" value="VOC_core"/>
</dbReference>
<dbReference type="InterPro" id="IPR029068">
    <property type="entry name" value="Glyas_Bleomycin-R_OHBP_Dase"/>
</dbReference>
<dbReference type="STRING" id="46177.SAMN05660976_01744"/>
<evidence type="ECO:0000313" key="2">
    <source>
        <dbReference type="EMBL" id="SEL05498.1"/>
    </source>
</evidence>
<dbReference type="CDD" id="cd06587">
    <property type="entry name" value="VOC"/>
    <property type="match status" value="1"/>
</dbReference>
<dbReference type="PROSITE" id="PS51819">
    <property type="entry name" value="VOC"/>
    <property type="match status" value="1"/>
</dbReference>
<dbReference type="OrthoDB" id="9792323at2"/>
<sequence length="119" mass="12798">MTVTGIDFVALQVRDLEAAAVFYEQRLGLRRSPAGPPHAVVFDTEPIPFAVREPLPGVELPDRPGTGVALWLKADDAQRLHDELGAAGVPIVAPPVDGPFGRTFSFADPEGYVVTVHDR</sequence>
<feature type="domain" description="VOC" evidence="1">
    <location>
        <begin position="5"/>
        <end position="119"/>
    </location>
</feature>
<proteinExistence type="predicted"/>
<gene>
    <name evidence="2" type="ORF">SAMN05660976_01744</name>
</gene>
<dbReference type="InterPro" id="IPR004360">
    <property type="entry name" value="Glyas_Fos-R_dOase_dom"/>
</dbReference>
<evidence type="ECO:0000259" key="1">
    <source>
        <dbReference type="PROSITE" id="PS51819"/>
    </source>
</evidence>
<dbReference type="Proteomes" id="UP000198953">
    <property type="component" value="Unassembled WGS sequence"/>
</dbReference>
<dbReference type="EMBL" id="FOBF01000003">
    <property type="protein sequence ID" value="SEL05498.1"/>
    <property type="molecule type" value="Genomic_DNA"/>
</dbReference>
<reference evidence="2 3" key="1">
    <citation type="submission" date="2016-10" db="EMBL/GenBank/DDBJ databases">
        <authorList>
            <person name="de Groot N.N."/>
        </authorList>
    </citation>
    <scope>NUCLEOTIDE SEQUENCE [LARGE SCALE GENOMIC DNA]</scope>
    <source>
        <strain evidence="2 3">DSM 43357</strain>
    </source>
</reference>
<dbReference type="RefSeq" id="WP_055506045.1">
    <property type="nucleotide sequence ID" value="NZ_BBZG01000003.1"/>
</dbReference>
<dbReference type="SUPFAM" id="SSF54593">
    <property type="entry name" value="Glyoxalase/Bleomycin resistance protein/Dihydroxybiphenyl dioxygenase"/>
    <property type="match status" value="1"/>
</dbReference>
<keyword evidence="3" id="KW-1185">Reference proteome</keyword>
<organism evidence="2 3">
    <name type="scientific">Nonomuraea pusilla</name>
    <dbReference type="NCBI Taxonomy" id="46177"/>
    <lineage>
        <taxon>Bacteria</taxon>
        <taxon>Bacillati</taxon>
        <taxon>Actinomycetota</taxon>
        <taxon>Actinomycetes</taxon>
        <taxon>Streptosporangiales</taxon>
        <taxon>Streptosporangiaceae</taxon>
        <taxon>Nonomuraea</taxon>
    </lineage>
</organism>
<dbReference type="Gene3D" id="3.10.180.10">
    <property type="entry name" value="2,3-Dihydroxybiphenyl 1,2-Dioxygenase, domain 1"/>
    <property type="match status" value="1"/>
</dbReference>
<evidence type="ECO:0000313" key="3">
    <source>
        <dbReference type="Proteomes" id="UP000198953"/>
    </source>
</evidence>
<name>A0A1H7M3D5_9ACTN</name>
<dbReference type="AlphaFoldDB" id="A0A1H7M3D5"/>
<dbReference type="Pfam" id="PF00903">
    <property type="entry name" value="Glyoxalase"/>
    <property type="match status" value="1"/>
</dbReference>
<protein>
    <recommendedName>
        <fullName evidence="1">VOC domain-containing protein</fullName>
    </recommendedName>
</protein>
<accession>A0A1H7M3D5</accession>